<organism evidence="10 11">
    <name type="scientific">Desulfoferula mesophila</name>
    <dbReference type="NCBI Taxonomy" id="3058419"/>
    <lineage>
        <taxon>Bacteria</taxon>
        <taxon>Pseudomonadati</taxon>
        <taxon>Thermodesulfobacteriota</taxon>
        <taxon>Desulfarculia</taxon>
        <taxon>Desulfarculales</taxon>
        <taxon>Desulfarculaceae</taxon>
        <taxon>Desulfoferula</taxon>
    </lineage>
</organism>
<dbReference type="KEGG" id="dmp:FAK_26480"/>
<reference evidence="11" key="1">
    <citation type="journal article" date="2023" name="Arch. Microbiol.">
        <title>Desulfoferula mesophilus gen. nov. sp. nov., a mesophilic sulfate-reducing bacterium isolated from a brackish lake sediment.</title>
        <authorList>
            <person name="Watanabe T."/>
            <person name="Yabe T."/>
            <person name="Tsuji J.M."/>
            <person name="Fukui M."/>
        </authorList>
    </citation>
    <scope>NUCLEOTIDE SEQUENCE [LARGE SCALE GENOMIC DNA]</scope>
    <source>
        <strain evidence="11">12FAK</strain>
    </source>
</reference>
<dbReference type="PANTHER" id="PTHR30572:SF4">
    <property type="entry name" value="ABC TRANSPORTER PERMEASE YTRF"/>
    <property type="match status" value="1"/>
</dbReference>
<evidence type="ECO:0000259" key="9">
    <source>
        <dbReference type="Pfam" id="PF12704"/>
    </source>
</evidence>
<comment type="similarity">
    <text evidence="6">Belongs to the ABC-4 integral membrane protein family.</text>
</comment>
<evidence type="ECO:0000256" key="1">
    <source>
        <dbReference type="ARBA" id="ARBA00004651"/>
    </source>
</evidence>
<gene>
    <name evidence="10" type="ORF">FAK_26480</name>
</gene>
<feature type="transmembrane region" description="Helical" evidence="7">
    <location>
        <begin position="327"/>
        <end position="360"/>
    </location>
</feature>
<keyword evidence="5 7" id="KW-0472">Membrane</keyword>
<evidence type="ECO:0000256" key="2">
    <source>
        <dbReference type="ARBA" id="ARBA00022475"/>
    </source>
</evidence>
<accession>A0AAU9F3Z7</accession>
<feature type="domain" description="MacB-like periplasmic core" evidence="9">
    <location>
        <begin position="23"/>
        <end position="245"/>
    </location>
</feature>
<name>A0AAU9F3Z7_9BACT</name>
<feature type="transmembrane region" description="Helical" evidence="7">
    <location>
        <begin position="372"/>
        <end position="391"/>
    </location>
</feature>
<dbReference type="Pfam" id="PF12704">
    <property type="entry name" value="MacB_PCD"/>
    <property type="match status" value="1"/>
</dbReference>
<feature type="transmembrane region" description="Helical" evidence="7">
    <location>
        <begin position="21"/>
        <end position="42"/>
    </location>
</feature>
<protein>
    <submittedName>
        <fullName evidence="10">Multidrug ABC transporter substrate-binding protein</fullName>
    </submittedName>
</protein>
<evidence type="ECO:0000313" key="10">
    <source>
        <dbReference type="EMBL" id="BEQ15582.1"/>
    </source>
</evidence>
<dbReference type="EMBL" id="AP028679">
    <property type="protein sequence ID" value="BEQ15582.1"/>
    <property type="molecule type" value="Genomic_DNA"/>
</dbReference>
<evidence type="ECO:0000256" key="6">
    <source>
        <dbReference type="ARBA" id="ARBA00038076"/>
    </source>
</evidence>
<evidence type="ECO:0000256" key="3">
    <source>
        <dbReference type="ARBA" id="ARBA00022692"/>
    </source>
</evidence>
<keyword evidence="11" id="KW-1185">Reference proteome</keyword>
<dbReference type="InterPro" id="IPR050250">
    <property type="entry name" value="Macrolide_Exporter_MacB"/>
</dbReference>
<sequence>MNLGWRLINAALGSLWAFRSYAALMMIGLIIGIASLTVIHQIGQGAQQAVSARMASMGFGADSFFISSGGGRLGVRRGMKRVMTLTPEDAQAIARVDGVAHVLPHKNVARTQVSAGGNNTTTRVRGATPGWAAARNWPMLSGRFVSRADIGGNARVAVLGTTVARELFGTANPVGKRIRIGRTPFIVVGVLESKGASSWHDRDDMVLVPLSTATKRLSRDDKLSGMRVTMNDARRVEEVKAEVTRVLRENHTLGPGVPDDFLIITPDELMKLITRQSRSLVVMLTFVSAVSLFVSGVVIMNIMLVAVSERAYEIGVRRAVGARRRDILYQILVESLMVAAAGGVCGLLFGLLLSYLATWLLAIPTAFSPMGFLWALGFSAAVGLFFGVAPAKKAAGLNPVEALR</sequence>
<feature type="transmembrane region" description="Helical" evidence="7">
    <location>
        <begin position="54"/>
        <end position="75"/>
    </location>
</feature>
<dbReference type="GO" id="GO:0005886">
    <property type="term" value="C:plasma membrane"/>
    <property type="evidence" value="ECO:0007669"/>
    <property type="project" value="UniProtKB-SubCell"/>
</dbReference>
<proteinExistence type="inferred from homology"/>
<comment type="subcellular location">
    <subcellularLocation>
        <location evidence="1">Cell membrane</location>
        <topology evidence="1">Multi-pass membrane protein</topology>
    </subcellularLocation>
</comment>
<dbReference type="AlphaFoldDB" id="A0AAU9F3Z7"/>
<dbReference type="InterPro" id="IPR003838">
    <property type="entry name" value="ABC3_permease_C"/>
</dbReference>
<dbReference type="GO" id="GO:0022857">
    <property type="term" value="F:transmembrane transporter activity"/>
    <property type="evidence" value="ECO:0007669"/>
    <property type="project" value="TreeGrafter"/>
</dbReference>
<dbReference type="RefSeq" id="WP_338600172.1">
    <property type="nucleotide sequence ID" value="NZ_AP028679.1"/>
</dbReference>
<evidence type="ECO:0000259" key="8">
    <source>
        <dbReference type="Pfam" id="PF02687"/>
    </source>
</evidence>
<feature type="domain" description="ABC3 transporter permease C-terminal" evidence="8">
    <location>
        <begin position="286"/>
        <end position="399"/>
    </location>
</feature>
<evidence type="ECO:0000256" key="4">
    <source>
        <dbReference type="ARBA" id="ARBA00022989"/>
    </source>
</evidence>
<dbReference type="PANTHER" id="PTHR30572">
    <property type="entry name" value="MEMBRANE COMPONENT OF TRANSPORTER-RELATED"/>
    <property type="match status" value="1"/>
</dbReference>
<dbReference type="Pfam" id="PF02687">
    <property type="entry name" value="FtsX"/>
    <property type="match status" value="1"/>
</dbReference>
<dbReference type="Proteomes" id="UP001366166">
    <property type="component" value="Chromosome"/>
</dbReference>
<evidence type="ECO:0000256" key="7">
    <source>
        <dbReference type="SAM" id="Phobius"/>
    </source>
</evidence>
<evidence type="ECO:0000313" key="11">
    <source>
        <dbReference type="Proteomes" id="UP001366166"/>
    </source>
</evidence>
<dbReference type="InterPro" id="IPR025857">
    <property type="entry name" value="MacB_PCD"/>
</dbReference>
<keyword evidence="4 7" id="KW-1133">Transmembrane helix</keyword>
<keyword evidence="2" id="KW-1003">Cell membrane</keyword>
<feature type="transmembrane region" description="Helical" evidence="7">
    <location>
        <begin position="280"/>
        <end position="307"/>
    </location>
</feature>
<keyword evidence="3 7" id="KW-0812">Transmembrane</keyword>
<evidence type="ECO:0000256" key="5">
    <source>
        <dbReference type="ARBA" id="ARBA00023136"/>
    </source>
</evidence>